<feature type="non-terminal residue" evidence="4">
    <location>
        <position position="302"/>
    </location>
</feature>
<proteinExistence type="predicted"/>
<feature type="region of interest" description="Disordered" evidence="2">
    <location>
        <begin position="25"/>
        <end position="49"/>
    </location>
</feature>
<evidence type="ECO:0000256" key="2">
    <source>
        <dbReference type="SAM" id="MobiDB-lite"/>
    </source>
</evidence>
<dbReference type="GO" id="GO:0005524">
    <property type="term" value="F:ATP binding"/>
    <property type="evidence" value="ECO:0007669"/>
    <property type="project" value="UniProtKB-UniRule"/>
</dbReference>
<dbReference type="InterPro" id="IPR017441">
    <property type="entry name" value="Protein_kinase_ATP_BS"/>
</dbReference>
<feature type="compositionally biased region" description="Polar residues" evidence="2">
    <location>
        <begin position="93"/>
        <end position="107"/>
    </location>
</feature>
<dbReference type="InterPro" id="IPR000719">
    <property type="entry name" value="Prot_kinase_dom"/>
</dbReference>
<feature type="non-terminal residue" evidence="4">
    <location>
        <position position="1"/>
    </location>
</feature>
<dbReference type="PROSITE" id="PS00107">
    <property type="entry name" value="PROTEIN_KINASE_ATP"/>
    <property type="match status" value="1"/>
</dbReference>
<organism evidence="4 5">
    <name type="scientific">Reticulomyxa filosa</name>
    <dbReference type="NCBI Taxonomy" id="46433"/>
    <lineage>
        <taxon>Eukaryota</taxon>
        <taxon>Sar</taxon>
        <taxon>Rhizaria</taxon>
        <taxon>Retaria</taxon>
        <taxon>Foraminifera</taxon>
        <taxon>Monothalamids</taxon>
        <taxon>Reticulomyxidae</taxon>
        <taxon>Reticulomyxa</taxon>
    </lineage>
</organism>
<dbReference type="InterPro" id="IPR011009">
    <property type="entry name" value="Kinase-like_dom_sf"/>
</dbReference>
<feature type="binding site" evidence="1">
    <location>
        <position position="283"/>
    </location>
    <ligand>
        <name>ATP</name>
        <dbReference type="ChEBI" id="CHEBI:30616"/>
    </ligand>
</feature>
<evidence type="ECO:0000256" key="1">
    <source>
        <dbReference type="PROSITE-ProRule" id="PRU10141"/>
    </source>
</evidence>
<dbReference type="PROSITE" id="PS50011">
    <property type="entry name" value="PROTEIN_KINASE_DOM"/>
    <property type="match status" value="1"/>
</dbReference>
<keyword evidence="1" id="KW-0067">ATP-binding</keyword>
<feature type="domain" description="Protein kinase" evidence="3">
    <location>
        <begin position="253"/>
        <end position="302"/>
    </location>
</feature>
<evidence type="ECO:0000259" key="3">
    <source>
        <dbReference type="PROSITE" id="PS50011"/>
    </source>
</evidence>
<accession>X6N020</accession>
<protein>
    <submittedName>
        <fullName evidence="4">LPXTG-motif cell wall anchor domain protein</fullName>
    </submittedName>
</protein>
<dbReference type="Gene3D" id="3.30.200.20">
    <property type="entry name" value="Phosphorylase Kinase, domain 1"/>
    <property type="match status" value="1"/>
</dbReference>
<evidence type="ECO:0000313" key="5">
    <source>
        <dbReference type="Proteomes" id="UP000023152"/>
    </source>
</evidence>
<reference evidence="4 5" key="1">
    <citation type="journal article" date="2013" name="Curr. Biol.">
        <title>The Genome of the Foraminiferan Reticulomyxa filosa.</title>
        <authorList>
            <person name="Glockner G."/>
            <person name="Hulsmann N."/>
            <person name="Schleicher M."/>
            <person name="Noegel A.A."/>
            <person name="Eichinger L."/>
            <person name="Gallinger C."/>
            <person name="Pawlowski J."/>
            <person name="Sierra R."/>
            <person name="Euteneuer U."/>
            <person name="Pillet L."/>
            <person name="Moustafa A."/>
            <person name="Platzer M."/>
            <person name="Groth M."/>
            <person name="Szafranski K."/>
            <person name="Schliwa M."/>
        </authorList>
    </citation>
    <scope>NUCLEOTIDE SEQUENCE [LARGE SCALE GENOMIC DNA]</scope>
</reference>
<sequence>DGEQVADDMDALHLEDEEISKTIMTSGKNGMNSTIPQTPAGHSQLRTPKTKSSLYHGRFSKNSRMNTTAVATGMGIGSTTTTTTDMKTWKRQGGQSSMHRSGSSQYLHATHPSGDVMSSIMESSTPQPITEEHSQSYHVAPSMHNRSYSYSSSLTQVVSQQSQVHPARTHLPLMSHKPMQSQDLTRSEHEAIHKNATVATTATSNASSTTTTTTTTTTTNTITQSRAQTQIENQKAGSSGRAHFPSYELGAKYEYSRYIGHGSYGHVCQARRVKDGTKVAIKKVPYVFRNVLDAKRLLRELR</sequence>
<keyword evidence="5" id="KW-1185">Reference proteome</keyword>
<keyword evidence="1" id="KW-0547">Nucleotide-binding</keyword>
<gene>
    <name evidence="4" type="ORF">RFI_18149</name>
</gene>
<dbReference type="SUPFAM" id="SSF56112">
    <property type="entry name" value="Protein kinase-like (PK-like)"/>
    <property type="match status" value="1"/>
</dbReference>
<comment type="caution">
    <text evidence="4">The sequence shown here is derived from an EMBL/GenBank/DDBJ whole genome shotgun (WGS) entry which is preliminary data.</text>
</comment>
<name>X6N020_RETFI</name>
<dbReference type="GO" id="GO:0004672">
    <property type="term" value="F:protein kinase activity"/>
    <property type="evidence" value="ECO:0007669"/>
    <property type="project" value="InterPro"/>
</dbReference>
<feature type="region of interest" description="Disordered" evidence="2">
    <location>
        <begin position="90"/>
        <end position="137"/>
    </location>
</feature>
<dbReference type="Proteomes" id="UP000023152">
    <property type="component" value="Unassembled WGS sequence"/>
</dbReference>
<evidence type="ECO:0000313" key="4">
    <source>
        <dbReference type="EMBL" id="ETO19089.1"/>
    </source>
</evidence>
<dbReference type="EMBL" id="ASPP01014035">
    <property type="protein sequence ID" value="ETO19089.1"/>
    <property type="molecule type" value="Genomic_DNA"/>
</dbReference>
<dbReference type="AlphaFoldDB" id="X6N020"/>